<reference evidence="2 3" key="1">
    <citation type="journal article" date="2015" name="Genome Announc.">
        <title>Expanding the biotechnology potential of lactobacilli through comparative genomics of 213 strains and associated genera.</title>
        <authorList>
            <person name="Sun Z."/>
            <person name="Harris H.M."/>
            <person name="McCann A."/>
            <person name="Guo C."/>
            <person name="Argimon S."/>
            <person name="Zhang W."/>
            <person name="Yang X."/>
            <person name="Jeffery I.B."/>
            <person name="Cooney J.C."/>
            <person name="Kagawa T.F."/>
            <person name="Liu W."/>
            <person name="Song Y."/>
            <person name="Salvetti E."/>
            <person name="Wrobel A."/>
            <person name="Rasinkangas P."/>
            <person name="Parkhill J."/>
            <person name="Rea M.C."/>
            <person name="O'Sullivan O."/>
            <person name="Ritari J."/>
            <person name="Douillard F.P."/>
            <person name="Paul Ross R."/>
            <person name="Yang R."/>
            <person name="Briner A.E."/>
            <person name="Felis G.E."/>
            <person name="de Vos W.M."/>
            <person name="Barrangou R."/>
            <person name="Klaenhammer T.R."/>
            <person name="Caufield P.W."/>
            <person name="Cui Y."/>
            <person name="Zhang H."/>
            <person name="O'Toole P.W."/>
        </authorList>
    </citation>
    <scope>NUCLEOTIDE SEQUENCE [LARGE SCALE GENOMIC DNA]</scope>
    <source>
        <strain evidence="2 3">DSM 15833</strain>
    </source>
</reference>
<dbReference type="CDD" id="cd05233">
    <property type="entry name" value="SDR_c"/>
    <property type="match status" value="1"/>
</dbReference>
<name>A0A0R1T972_9LACO</name>
<dbReference type="PATRIC" id="fig|1423740.3.peg.1285"/>
<dbReference type="InterPro" id="IPR002347">
    <property type="entry name" value="SDR_fam"/>
</dbReference>
<protein>
    <submittedName>
        <fullName evidence="2">3-oxoacyl-acyl carrier protein reductase</fullName>
    </submittedName>
</protein>
<dbReference type="SUPFAM" id="SSF51735">
    <property type="entry name" value="NAD(P)-binding Rossmann-fold domains"/>
    <property type="match status" value="1"/>
</dbReference>
<dbReference type="Gene3D" id="3.40.50.720">
    <property type="entry name" value="NAD(P)-binding Rossmann-like Domain"/>
    <property type="match status" value="1"/>
</dbReference>
<dbReference type="InterPro" id="IPR050259">
    <property type="entry name" value="SDR"/>
</dbReference>
<dbReference type="STRING" id="1423740.FC36_GL001192"/>
<dbReference type="PRINTS" id="PR00081">
    <property type="entry name" value="GDHRDH"/>
</dbReference>
<evidence type="ECO:0000256" key="1">
    <source>
        <dbReference type="ARBA" id="ARBA00006484"/>
    </source>
</evidence>
<accession>A0A0R1T972</accession>
<comment type="caution">
    <text evidence="2">The sequence shown here is derived from an EMBL/GenBank/DDBJ whole genome shotgun (WGS) entry which is preliminary data.</text>
</comment>
<sequence length="242" mass="26282">MKWALICGASGDIGSQVARDLALEGWSLYLHYHQNESKTQVLAQELMASYPKQDFLVLQADLTQLNQVENLAQNLFSLDALIFTQGTTSYGLFAEQDPASLTQMLAMQVTGPLHLVQLLQSKLTQKDQSRVIFIGSVYGKAGSALEVGYSTVKGALSAFAKAYSKEVATLGLTVNVLAPGAVATQMNTKMFSKASRQAVAAEIPLGRFAKVEEVSYWVKALLDEKAAYLTGQTIYMTGGWLE</sequence>
<dbReference type="InterPro" id="IPR036291">
    <property type="entry name" value="NAD(P)-bd_dom_sf"/>
</dbReference>
<evidence type="ECO:0000313" key="3">
    <source>
        <dbReference type="Proteomes" id="UP000051048"/>
    </source>
</evidence>
<dbReference type="Proteomes" id="UP000051048">
    <property type="component" value="Unassembled WGS sequence"/>
</dbReference>
<dbReference type="Pfam" id="PF00106">
    <property type="entry name" value="adh_short"/>
    <property type="match status" value="1"/>
</dbReference>
<dbReference type="PANTHER" id="PTHR42879:SF2">
    <property type="entry name" value="3-OXOACYL-[ACYL-CARRIER-PROTEIN] REDUCTASE FABG"/>
    <property type="match status" value="1"/>
</dbReference>
<dbReference type="RefSeq" id="WP_023860216.1">
    <property type="nucleotide sequence ID" value="NZ_AZFH01000159.1"/>
</dbReference>
<dbReference type="EMBL" id="AZFH01000159">
    <property type="protein sequence ID" value="KRL77868.1"/>
    <property type="molecule type" value="Genomic_DNA"/>
</dbReference>
<organism evidence="2 3">
    <name type="scientific">Ligilactobacillus equi DSM 15833 = JCM 10991</name>
    <dbReference type="NCBI Taxonomy" id="1423740"/>
    <lineage>
        <taxon>Bacteria</taxon>
        <taxon>Bacillati</taxon>
        <taxon>Bacillota</taxon>
        <taxon>Bacilli</taxon>
        <taxon>Lactobacillales</taxon>
        <taxon>Lactobacillaceae</taxon>
        <taxon>Ligilactobacillus</taxon>
    </lineage>
</organism>
<comment type="similarity">
    <text evidence="1">Belongs to the short-chain dehydrogenases/reductases (SDR) family.</text>
</comment>
<dbReference type="OrthoDB" id="9803333at2"/>
<gene>
    <name evidence="2" type="ORF">FC36_GL001192</name>
</gene>
<proteinExistence type="inferred from homology"/>
<dbReference type="PANTHER" id="PTHR42879">
    <property type="entry name" value="3-OXOACYL-(ACYL-CARRIER-PROTEIN) REDUCTASE"/>
    <property type="match status" value="1"/>
</dbReference>
<evidence type="ECO:0000313" key="2">
    <source>
        <dbReference type="EMBL" id="KRL77868.1"/>
    </source>
</evidence>
<dbReference type="NCBIfam" id="NF047420">
    <property type="entry name" value="EF_P_mod_YmfI"/>
    <property type="match status" value="1"/>
</dbReference>
<dbReference type="AlphaFoldDB" id="A0A0R1T972"/>